<evidence type="ECO:0000256" key="5">
    <source>
        <dbReference type="SAM" id="MobiDB-lite"/>
    </source>
</evidence>
<dbReference type="AlphaFoldDB" id="A0A7M4DSK8"/>
<keyword evidence="8" id="KW-1185">Reference proteome</keyword>
<dbReference type="Gene3D" id="3.40.50.2300">
    <property type="match status" value="2"/>
</dbReference>
<dbReference type="Pfam" id="PF13377">
    <property type="entry name" value="Peripla_BP_3"/>
    <property type="match status" value="1"/>
</dbReference>
<evidence type="ECO:0000256" key="1">
    <source>
        <dbReference type="ARBA" id="ARBA00022491"/>
    </source>
</evidence>
<keyword evidence="3" id="KW-0238">DNA-binding</keyword>
<keyword evidence="4" id="KW-0804">Transcription</keyword>
<dbReference type="PANTHER" id="PTHR30146">
    <property type="entry name" value="LACI-RELATED TRANSCRIPTIONAL REPRESSOR"/>
    <property type="match status" value="1"/>
</dbReference>
<dbReference type="InterPro" id="IPR028082">
    <property type="entry name" value="Peripla_BP_I"/>
</dbReference>
<dbReference type="GO" id="GO:0000976">
    <property type="term" value="F:transcription cis-regulatory region binding"/>
    <property type="evidence" value="ECO:0007669"/>
    <property type="project" value="TreeGrafter"/>
</dbReference>
<dbReference type="InterPro" id="IPR000843">
    <property type="entry name" value="HTH_LacI"/>
</dbReference>
<dbReference type="SUPFAM" id="SSF47413">
    <property type="entry name" value="lambda repressor-like DNA-binding domains"/>
    <property type="match status" value="1"/>
</dbReference>
<evidence type="ECO:0000259" key="6">
    <source>
        <dbReference type="PROSITE" id="PS50932"/>
    </source>
</evidence>
<dbReference type="CDD" id="cd06267">
    <property type="entry name" value="PBP1_LacI_sugar_binding-like"/>
    <property type="match status" value="1"/>
</dbReference>
<sequence>MVRRRSGGGRVTQADVARLAGVSQTVVSMVLNGTGITQHRVGDDTRRRVLDAIERTGYVANPIAQRLAGGNSALVGVYTYEPVFPSSAGDFYQPFLEGVEREAQQRGVDLVLFTSMSAHHGGPLVDGGALHRLRVADGCVLLGRHSHAQDLVALASQDFPYAFVGRRAAPGVTVPFAGADYDEATAVVTRQLLELGHRRIGMVSVTPPHESIEDRVRGYRRAMRAAGQLPVTFEDPDLTSGEFFGTLAEHGMTAVLTVSDLAHDVYSAALARGLRVPEDLSIARLGDPEQREPSVVDWAGFTIPRIEMGAEALRIVLRQLSASDPHGDEPDQDLQAFIPCETFTGSTIAAPPTATTRSTTKETSHT</sequence>
<evidence type="ECO:0000313" key="7">
    <source>
        <dbReference type="EMBL" id="VZO40452.1"/>
    </source>
</evidence>
<dbReference type="SUPFAM" id="SSF53822">
    <property type="entry name" value="Periplasmic binding protein-like I"/>
    <property type="match status" value="1"/>
</dbReference>
<gene>
    <name evidence="7" type="primary">ccpA_12</name>
    <name evidence="7" type="ORF">HALOF300_05156</name>
</gene>
<feature type="domain" description="HTH lacI-type" evidence="6">
    <location>
        <begin position="11"/>
        <end position="69"/>
    </location>
</feature>
<dbReference type="PANTHER" id="PTHR30146:SF148">
    <property type="entry name" value="HTH-TYPE TRANSCRIPTIONAL REPRESSOR PURR-RELATED"/>
    <property type="match status" value="1"/>
</dbReference>
<evidence type="ECO:0000256" key="3">
    <source>
        <dbReference type="ARBA" id="ARBA00023125"/>
    </source>
</evidence>
<dbReference type="SMART" id="SM00354">
    <property type="entry name" value="HTH_LACI"/>
    <property type="match status" value="1"/>
</dbReference>
<evidence type="ECO:0000256" key="4">
    <source>
        <dbReference type="ARBA" id="ARBA00023163"/>
    </source>
</evidence>
<accession>A0A7M4DSK8</accession>
<name>A0A7M4DSK8_9MICO</name>
<comment type="caution">
    <text evidence="7">The sequence shown here is derived from an EMBL/GenBank/DDBJ whole genome shotgun (WGS) entry which is preliminary data.</text>
</comment>
<dbReference type="Gene3D" id="1.10.260.40">
    <property type="entry name" value="lambda repressor-like DNA-binding domains"/>
    <property type="match status" value="1"/>
</dbReference>
<organism evidence="7 8">
    <name type="scientific">Occultella aeris</name>
    <dbReference type="NCBI Taxonomy" id="2761496"/>
    <lineage>
        <taxon>Bacteria</taxon>
        <taxon>Bacillati</taxon>
        <taxon>Actinomycetota</taxon>
        <taxon>Actinomycetes</taxon>
        <taxon>Micrococcales</taxon>
        <taxon>Ruaniaceae</taxon>
        <taxon>Occultella</taxon>
    </lineage>
</organism>
<dbReference type="RefSeq" id="WP_156743719.1">
    <property type="nucleotide sequence ID" value="NZ_CACRYJ010000070.1"/>
</dbReference>
<feature type="compositionally biased region" description="Low complexity" evidence="5">
    <location>
        <begin position="345"/>
        <end position="358"/>
    </location>
</feature>
<keyword evidence="2" id="KW-0805">Transcription regulation</keyword>
<dbReference type="Proteomes" id="UP000419743">
    <property type="component" value="Unassembled WGS sequence"/>
</dbReference>
<dbReference type="EMBL" id="CACRYJ010000070">
    <property type="protein sequence ID" value="VZO40452.1"/>
    <property type="molecule type" value="Genomic_DNA"/>
</dbReference>
<dbReference type="InterPro" id="IPR046335">
    <property type="entry name" value="LacI/GalR-like_sensor"/>
</dbReference>
<feature type="region of interest" description="Disordered" evidence="5">
    <location>
        <begin position="345"/>
        <end position="366"/>
    </location>
</feature>
<dbReference type="Pfam" id="PF00356">
    <property type="entry name" value="LacI"/>
    <property type="match status" value="1"/>
</dbReference>
<evidence type="ECO:0000256" key="2">
    <source>
        <dbReference type="ARBA" id="ARBA00023015"/>
    </source>
</evidence>
<dbReference type="InterPro" id="IPR010982">
    <property type="entry name" value="Lambda_DNA-bd_dom_sf"/>
</dbReference>
<protein>
    <submittedName>
        <fullName evidence="7">Catabolite control protein A</fullName>
    </submittedName>
</protein>
<dbReference type="PROSITE" id="PS50932">
    <property type="entry name" value="HTH_LACI_2"/>
    <property type="match status" value="1"/>
</dbReference>
<evidence type="ECO:0000313" key="8">
    <source>
        <dbReference type="Proteomes" id="UP000419743"/>
    </source>
</evidence>
<reference evidence="7 8" key="1">
    <citation type="submission" date="2019-11" db="EMBL/GenBank/DDBJ databases">
        <authorList>
            <person name="Criscuolo A."/>
        </authorList>
    </citation>
    <scope>NUCLEOTIDE SEQUENCE [LARGE SCALE GENOMIC DNA]</scope>
    <source>
        <strain evidence="7">CIP111667</strain>
    </source>
</reference>
<dbReference type="GO" id="GO:0003700">
    <property type="term" value="F:DNA-binding transcription factor activity"/>
    <property type="evidence" value="ECO:0007669"/>
    <property type="project" value="TreeGrafter"/>
</dbReference>
<keyword evidence="1" id="KW-0678">Repressor</keyword>
<dbReference type="CDD" id="cd01392">
    <property type="entry name" value="HTH_LacI"/>
    <property type="match status" value="1"/>
</dbReference>
<proteinExistence type="predicted"/>